<evidence type="ECO:0000313" key="3">
    <source>
        <dbReference type="Proteomes" id="UP000076584"/>
    </source>
</evidence>
<dbReference type="Proteomes" id="UP000076584">
    <property type="component" value="Unassembled WGS sequence"/>
</dbReference>
<evidence type="ECO:0000256" key="1">
    <source>
        <dbReference type="SAM" id="MobiDB-lite"/>
    </source>
</evidence>
<gene>
    <name evidence="2" type="ORF">CI238_13632</name>
</gene>
<feature type="region of interest" description="Disordered" evidence="1">
    <location>
        <begin position="1"/>
        <end position="27"/>
    </location>
</feature>
<dbReference type="AlphaFoldDB" id="A0A166N5E0"/>
<keyword evidence="3" id="KW-1185">Reference proteome</keyword>
<proteinExistence type="predicted"/>
<protein>
    <submittedName>
        <fullName evidence="2">Uncharacterized protein</fullName>
    </submittedName>
</protein>
<sequence length="102" mass="11910">LQRRVERLEERHEELEEDYSTVKEHQEQTDVDIGDLLTDVIELKTGYEEVMKQIPDELQGGMEETVKEDIHEFIKDSMAKQIVECVEAHVDGMKGQLRQALQ</sequence>
<reference evidence="2 3" key="1">
    <citation type="submission" date="2015-06" db="EMBL/GenBank/DDBJ databases">
        <title>Survival trade-offs in plant roots during colonization by closely related pathogenic and mutualistic fungi.</title>
        <authorList>
            <person name="Hacquard S."/>
            <person name="Kracher B."/>
            <person name="Hiruma K."/>
            <person name="Weinman A."/>
            <person name="Muench P."/>
            <person name="Garrido Oter R."/>
            <person name="Ver Loren van Themaat E."/>
            <person name="Dallerey J.-F."/>
            <person name="Damm U."/>
            <person name="Henrissat B."/>
            <person name="Lespinet O."/>
            <person name="Thon M."/>
            <person name="Kemen E."/>
            <person name="McHardy A.C."/>
            <person name="Schulze-Lefert P."/>
            <person name="O'Connell R.J."/>
        </authorList>
    </citation>
    <scope>NUCLEOTIDE SEQUENCE [LARGE SCALE GENOMIC DNA]</scope>
    <source>
        <strain evidence="2 3">MAFF 238704</strain>
    </source>
</reference>
<organism evidence="2 3">
    <name type="scientific">Colletotrichum incanum</name>
    <name type="common">Soybean anthracnose fungus</name>
    <dbReference type="NCBI Taxonomy" id="1573173"/>
    <lineage>
        <taxon>Eukaryota</taxon>
        <taxon>Fungi</taxon>
        <taxon>Dikarya</taxon>
        <taxon>Ascomycota</taxon>
        <taxon>Pezizomycotina</taxon>
        <taxon>Sordariomycetes</taxon>
        <taxon>Hypocreomycetidae</taxon>
        <taxon>Glomerellales</taxon>
        <taxon>Glomerellaceae</taxon>
        <taxon>Colletotrichum</taxon>
        <taxon>Colletotrichum spaethianum species complex</taxon>
    </lineage>
</organism>
<accession>A0A166N5E0</accession>
<comment type="caution">
    <text evidence="2">The sequence shown here is derived from an EMBL/GenBank/DDBJ whole genome shotgun (WGS) entry which is preliminary data.</text>
</comment>
<name>A0A166N5E0_COLIC</name>
<evidence type="ECO:0000313" key="2">
    <source>
        <dbReference type="EMBL" id="KZL65326.1"/>
    </source>
</evidence>
<dbReference type="EMBL" id="LFIW01002628">
    <property type="protein sequence ID" value="KZL65326.1"/>
    <property type="molecule type" value="Genomic_DNA"/>
</dbReference>
<feature type="non-terminal residue" evidence="2">
    <location>
        <position position="1"/>
    </location>
</feature>